<reference evidence="2" key="2">
    <citation type="journal article" date="2021" name="PeerJ">
        <title>Extensive microbial diversity within the chicken gut microbiome revealed by metagenomics and culture.</title>
        <authorList>
            <person name="Gilroy R."/>
            <person name="Ravi A."/>
            <person name="Getino M."/>
            <person name="Pursley I."/>
            <person name="Horton D.L."/>
            <person name="Alikhan N.F."/>
            <person name="Baker D."/>
            <person name="Gharbi K."/>
            <person name="Hall N."/>
            <person name="Watson M."/>
            <person name="Adriaenssens E.M."/>
            <person name="Foster-Nyarko E."/>
            <person name="Jarju S."/>
            <person name="Secka A."/>
            <person name="Antonio M."/>
            <person name="Oren A."/>
            <person name="Chaudhuri R.R."/>
            <person name="La Ragione R."/>
            <person name="Hildebrand F."/>
            <person name="Pallen M.J."/>
        </authorList>
    </citation>
    <scope>NUCLEOTIDE SEQUENCE</scope>
    <source>
        <strain evidence="2">3924</strain>
    </source>
</reference>
<dbReference type="EMBL" id="JADIMV010000003">
    <property type="protein sequence ID" value="MBO8439052.1"/>
    <property type="molecule type" value="Genomic_DNA"/>
</dbReference>
<reference evidence="2" key="1">
    <citation type="submission" date="2020-10" db="EMBL/GenBank/DDBJ databases">
        <authorList>
            <person name="Gilroy R."/>
        </authorList>
    </citation>
    <scope>NUCLEOTIDE SEQUENCE</scope>
    <source>
        <strain evidence="2">3924</strain>
    </source>
</reference>
<feature type="transmembrane region" description="Helical" evidence="1">
    <location>
        <begin position="275"/>
        <end position="290"/>
    </location>
</feature>
<evidence type="ECO:0000256" key="1">
    <source>
        <dbReference type="SAM" id="Phobius"/>
    </source>
</evidence>
<evidence type="ECO:0000313" key="2">
    <source>
        <dbReference type="EMBL" id="MBO8439052.1"/>
    </source>
</evidence>
<feature type="transmembrane region" description="Helical" evidence="1">
    <location>
        <begin position="297"/>
        <end position="313"/>
    </location>
</feature>
<proteinExistence type="predicted"/>
<accession>A0A940IE08</accession>
<name>A0A940IE08_9BACT</name>
<feature type="transmembrane region" description="Helical" evidence="1">
    <location>
        <begin position="121"/>
        <end position="139"/>
    </location>
</feature>
<dbReference type="Proteomes" id="UP000712007">
    <property type="component" value="Unassembled WGS sequence"/>
</dbReference>
<organism evidence="2 3">
    <name type="scientific">Candidatus Aphodosoma intestinipullorum</name>
    <dbReference type="NCBI Taxonomy" id="2840674"/>
    <lineage>
        <taxon>Bacteria</taxon>
        <taxon>Pseudomonadati</taxon>
        <taxon>Bacteroidota</taxon>
        <taxon>Bacteroidia</taxon>
        <taxon>Bacteroidales</taxon>
        <taxon>Candidatus Aphodosoma</taxon>
    </lineage>
</organism>
<keyword evidence="1" id="KW-0472">Membrane</keyword>
<gene>
    <name evidence="2" type="ORF">IAC51_00190</name>
</gene>
<sequence length="366" mass="41323">MLFLIKYASRLSAHITAISAVAYIGLLIIFRICYMRSKPYRYADTAAVVLALVYAVLSVLMLTQVDKHSLNVDRWEIIDLFWRSVARGEYPYSAVAHNGNHIGAMPVYHILCLPFHCIGEIGYATLLSIAAMLIAIYRAPQKQGNSLLFATMLIISSPAILWETLTRSTIIYNSALFYLFMLYLRRFETFSKTQFIITAIIGGALASTRTTLALIYVIWGIYMLRQHIPFKRLLAWTGICIASYVVTFLPLIIAYPSQFLEINPFTVQSGVTNNAELAAFVALMILTGFLPKNHKSLIFYIGTYLFVIIGINFVDRAAHYSLRGALMESSMDISYFLFSLPFLLHSAVLPYRHETGKTPIGQQNYN</sequence>
<keyword evidence="1" id="KW-0812">Transmembrane</keyword>
<keyword evidence="1" id="KW-1133">Transmembrane helix</keyword>
<feature type="transmembrane region" description="Helical" evidence="1">
    <location>
        <begin position="333"/>
        <end position="351"/>
    </location>
</feature>
<feature type="transmembrane region" description="Helical" evidence="1">
    <location>
        <begin position="46"/>
        <end position="65"/>
    </location>
</feature>
<protein>
    <submittedName>
        <fullName evidence="2">Uncharacterized protein</fullName>
    </submittedName>
</protein>
<evidence type="ECO:0000313" key="3">
    <source>
        <dbReference type="Proteomes" id="UP000712007"/>
    </source>
</evidence>
<feature type="transmembrane region" description="Helical" evidence="1">
    <location>
        <begin position="233"/>
        <end position="255"/>
    </location>
</feature>
<dbReference type="AlphaFoldDB" id="A0A940IE08"/>
<comment type="caution">
    <text evidence="2">The sequence shown here is derived from an EMBL/GenBank/DDBJ whole genome shotgun (WGS) entry which is preliminary data.</text>
</comment>
<feature type="transmembrane region" description="Helical" evidence="1">
    <location>
        <begin position="12"/>
        <end position="34"/>
    </location>
</feature>
<feature type="transmembrane region" description="Helical" evidence="1">
    <location>
        <begin position="195"/>
        <end position="221"/>
    </location>
</feature>